<feature type="region of interest" description="Disordered" evidence="1">
    <location>
        <begin position="1"/>
        <end position="26"/>
    </location>
</feature>
<gene>
    <name evidence="2" type="ORF">PECUL_23A012905</name>
</gene>
<dbReference type="Gene3D" id="3.30.250.20">
    <property type="entry name" value="L1 transposable element, C-terminal domain"/>
    <property type="match status" value="1"/>
</dbReference>
<feature type="non-terminal residue" evidence="2">
    <location>
        <position position="1"/>
    </location>
</feature>
<dbReference type="EMBL" id="CAKOES020001174">
    <property type="protein sequence ID" value="CAH2330757.1"/>
    <property type="molecule type" value="Genomic_DNA"/>
</dbReference>
<feature type="non-terminal residue" evidence="2">
    <location>
        <position position="170"/>
    </location>
</feature>
<name>A0AAD1TQP8_PELCU</name>
<evidence type="ECO:0000256" key="1">
    <source>
        <dbReference type="SAM" id="MobiDB-lite"/>
    </source>
</evidence>
<accession>A0AAD1TQP8</accession>
<comment type="caution">
    <text evidence="2">The sequence shown here is derived from an EMBL/GenBank/DDBJ whole genome shotgun (WGS) entry which is preliminary data.</text>
</comment>
<evidence type="ECO:0000313" key="3">
    <source>
        <dbReference type="Proteomes" id="UP001295444"/>
    </source>
</evidence>
<organism evidence="2 3">
    <name type="scientific">Pelobates cultripes</name>
    <name type="common">Western spadefoot toad</name>
    <dbReference type="NCBI Taxonomy" id="61616"/>
    <lineage>
        <taxon>Eukaryota</taxon>
        <taxon>Metazoa</taxon>
        <taxon>Chordata</taxon>
        <taxon>Craniata</taxon>
        <taxon>Vertebrata</taxon>
        <taxon>Euteleostomi</taxon>
        <taxon>Amphibia</taxon>
        <taxon>Batrachia</taxon>
        <taxon>Anura</taxon>
        <taxon>Pelobatoidea</taxon>
        <taxon>Pelobatidae</taxon>
        <taxon>Pelobates</taxon>
    </lineage>
</organism>
<protein>
    <submittedName>
        <fullName evidence="2">Uncharacterized protein</fullName>
    </submittedName>
</protein>
<dbReference type="AlphaFoldDB" id="A0AAD1TQP8"/>
<proteinExistence type="predicted"/>
<dbReference type="Proteomes" id="UP001295444">
    <property type="component" value="Unassembled WGS sequence"/>
</dbReference>
<reference evidence="2" key="1">
    <citation type="submission" date="2022-03" db="EMBL/GenBank/DDBJ databases">
        <authorList>
            <person name="Alioto T."/>
            <person name="Alioto T."/>
            <person name="Gomez Garrido J."/>
        </authorList>
    </citation>
    <scope>NUCLEOTIDE SEQUENCE</scope>
</reference>
<keyword evidence="3" id="KW-1185">Reference proteome</keyword>
<sequence length="170" mass="19624">EPYWHPNKPETSAFRIPKPRRAPEADPRDHVVRFKSSAEKTAVLMALKGSATYSFESMTLSFYADQSGDTLQWRRSLQPFTTLLRDHRINYRWRTPRTLQIKHDNQVHSISDLREATALLCPLGLPLEGLWPMAAPEPPVDKPRWDPAKTVPFITWGTGKKRVRGCHHMK</sequence>
<dbReference type="InterPro" id="IPR042566">
    <property type="entry name" value="L1_C"/>
</dbReference>
<evidence type="ECO:0000313" key="2">
    <source>
        <dbReference type="EMBL" id="CAH2330757.1"/>
    </source>
</evidence>